<feature type="compositionally biased region" description="Polar residues" evidence="1">
    <location>
        <begin position="1"/>
        <end position="19"/>
    </location>
</feature>
<evidence type="ECO:0000313" key="2">
    <source>
        <dbReference type="EMBL" id="KAA1076786.1"/>
    </source>
</evidence>
<sequence length="426" mass="47023">MRTDSTNGASVPSPNPQDSRSPKRPRIDSTQDGHIELLQEEVCLLKEKITSAKNRFNHLKGIVEALRDEVAGLASLKVDMDQATRLIQAELTKARLPELVHSLDQQMLIGTSRLSAIGTPGLTKAHPSQASLVELLHSINHQIILPNHCVDIAFGQRSGHHEYVAKGSSENPPTHFNQKWPQIIWDSIVHLNAAINKDQTNMNSTKFFDFFGKIREIIVILADIKSGTGNLITRLRKRPVHYLVVFLAGGVSGLMWVPTTKTIAPECLIVMAILDILLTQTSNSKSLLVVACGMAADYIAFWTLHSTNPILWPLWRTSKEAKEMPNEVTSPMMYLFNGKGDLPTKLGEETPTSNKAGKCHSDDDISQSSNSPSEHLDTKPTSKPTQSPPPHPTNSCKPSKNFLMRQNSALPVHSLHNCARSAQLMD</sequence>
<protein>
    <submittedName>
        <fullName evidence="2">Uncharacterized protein</fullName>
    </submittedName>
</protein>
<proteinExistence type="predicted"/>
<evidence type="ECO:0000256" key="1">
    <source>
        <dbReference type="SAM" id="MobiDB-lite"/>
    </source>
</evidence>
<dbReference type="Proteomes" id="UP000324748">
    <property type="component" value="Unassembled WGS sequence"/>
</dbReference>
<feature type="region of interest" description="Disordered" evidence="1">
    <location>
        <begin position="1"/>
        <end position="29"/>
    </location>
</feature>
<dbReference type="AlphaFoldDB" id="A0A5B0ML49"/>
<organism evidence="2 3">
    <name type="scientific">Puccinia graminis f. sp. tritici</name>
    <dbReference type="NCBI Taxonomy" id="56615"/>
    <lineage>
        <taxon>Eukaryota</taxon>
        <taxon>Fungi</taxon>
        <taxon>Dikarya</taxon>
        <taxon>Basidiomycota</taxon>
        <taxon>Pucciniomycotina</taxon>
        <taxon>Pucciniomycetes</taxon>
        <taxon>Pucciniales</taxon>
        <taxon>Pucciniaceae</taxon>
        <taxon>Puccinia</taxon>
    </lineage>
</organism>
<feature type="compositionally biased region" description="Polar residues" evidence="1">
    <location>
        <begin position="394"/>
        <end position="405"/>
    </location>
</feature>
<feature type="region of interest" description="Disordered" evidence="1">
    <location>
        <begin position="344"/>
        <end position="405"/>
    </location>
</feature>
<gene>
    <name evidence="2" type="ORF">PGT21_019006</name>
</gene>
<name>A0A5B0ML49_PUCGR</name>
<comment type="caution">
    <text evidence="2">The sequence shown here is derived from an EMBL/GenBank/DDBJ whole genome shotgun (WGS) entry which is preliminary data.</text>
</comment>
<reference evidence="2 3" key="1">
    <citation type="submission" date="2019-05" db="EMBL/GenBank/DDBJ databases">
        <title>Emergence of the Ug99 lineage of the wheat stem rust pathogen through somatic hybridization.</title>
        <authorList>
            <person name="Li F."/>
            <person name="Upadhyaya N.M."/>
            <person name="Sperschneider J."/>
            <person name="Matny O."/>
            <person name="Nguyen-Phuc H."/>
            <person name="Mago R."/>
            <person name="Raley C."/>
            <person name="Miller M.E."/>
            <person name="Silverstein K.A.T."/>
            <person name="Henningsen E."/>
            <person name="Hirsch C.D."/>
            <person name="Visser B."/>
            <person name="Pretorius Z.A."/>
            <person name="Steffenson B.J."/>
            <person name="Schwessinger B."/>
            <person name="Dodds P.N."/>
            <person name="Figueroa M."/>
        </authorList>
    </citation>
    <scope>NUCLEOTIDE SEQUENCE [LARGE SCALE GENOMIC DNA]</scope>
    <source>
        <strain evidence="2">21-0</strain>
    </source>
</reference>
<dbReference type="EMBL" id="VSWC01000145">
    <property type="protein sequence ID" value="KAA1076786.1"/>
    <property type="molecule type" value="Genomic_DNA"/>
</dbReference>
<dbReference type="OrthoDB" id="10447004at2759"/>
<accession>A0A5B0ML49</accession>
<keyword evidence="3" id="KW-1185">Reference proteome</keyword>
<evidence type="ECO:0000313" key="3">
    <source>
        <dbReference type="Proteomes" id="UP000324748"/>
    </source>
</evidence>